<evidence type="ECO:0000256" key="4">
    <source>
        <dbReference type="SAM" id="MobiDB-lite"/>
    </source>
</evidence>
<feature type="domain" description="Homeobox" evidence="5">
    <location>
        <begin position="16"/>
        <end position="76"/>
    </location>
</feature>
<dbReference type="AlphaFoldDB" id="A0A1Q3B258"/>
<feature type="region of interest" description="Disordered" evidence="4">
    <location>
        <begin position="487"/>
        <end position="524"/>
    </location>
</feature>
<evidence type="ECO:0000313" key="7">
    <source>
        <dbReference type="Proteomes" id="UP000187406"/>
    </source>
</evidence>
<comment type="subcellular location">
    <subcellularLocation>
        <location evidence="1 2 3">Nucleus</location>
    </subcellularLocation>
</comment>
<gene>
    <name evidence="6" type="ORF">CFOL_v3_05625</name>
</gene>
<evidence type="ECO:0000256" key="2">
    <source>
        <dbReference type="PROSITE-ProRule" id="PRU00108"/>
    </source>
</evidence>
<evidence type="ECO:0000256" key="3">
    <source>
        <dbReference type="RuleBase" id="RU000682"/>
    </source>
</evidence>
<protein>
    <submittedName>
        <fullName evidence="6">Homeobox domain-containing protein</fullName>
    </submittedName>
</protein>
<evidence type="ECO:0000256" key="1">
    <source>
        <dbReference type="ARBA" id="ARBA00004123"/>
    </source>
</evidence>
<dbReference type="GO" id="GO:0005634">
    <property type="term" value="C:nucleus"/>
    <property type="evidence" value="ECO:0007669"/>
    <property type="project" value="UniProtKB-SubCell"/>
</dbReference>
<feature type="DNA-binding region" description="Homeobox" evidence="2">
    <location>
        <begin position="18"/>
        <end position="77"/>
    </location>
</feature>
<proteinExistence type="predicted"/>
<keyword evidence="2 3" id="KW-0371">Homeobox</keyword>
<comment type="caution">
    <text evidence="6">The sequence shown here is derived from an EMBL/GenBank/DDBJ whole genome shotgun (WGS) entry which is preliminary data.</text>
</comment>
<dbReference type="Gene3D" id="1.10.10.60">
    <property type="entry name" value="Homeodomain-like"/>
    <property type="match status" value="1"/>
</dbReference>
<feature type="compositionally biased region" description="Basic and acidic residues" evidence="4">
    <location>
        <begin position="1"/>
        <end position="14"/>
    </location>
</feature>
<dbReference type="PROSITE" id="PS50071">
    <property type="entry name" value="HOMEOBOX_2"/>
    <property type="match status" value="1"/>
</dbReference>
<dbReference type="EMBL" id="BDDD01000239">
    <property type="protein sequence ID" value="GAV62101.1"/>
    <property type="molecule type" value="Genomic_DNA"/>
</dbReference>
<dbReference type="Proteomes" id="UP000187406">
    <property type="component" value="Unassembled WGS sequence"/>
</dbReference>
<keyword evidence="2 3" id="KW-0238">DNA-binding</keyword>
<dbReference type="GO" id="GO:0003677">
    <property type="term" value="F:DNA binding"/>
    <property type="evidence" value="ECO:0007669"/>
    <property type="project" value="UniProtKB-UniRule"/>
</dbReference>
<evidence type="ECO:0000313" key="6">
    <source>
        <dbReference type="EMBL" id="GAV62101.1"/>
    </source>
</evidence>
<keyword evidence="7" id="KW-1185">Reference proteome</keyword>
<sequence>MEDSSEVHYEENKASPENNKKRRFKTPDQVMALEKFYSEHKYPPEEMKLQLSEQLGLTEKQISGWFCHRRLKDKRLLRDEAHANGRQDRSSAVVQDRASGLRQDSCGSIKQGEFGNTDPREVESRSLHADDLPTADLTYEHRSQHTGNISVMDNTVSGSSSSLQDRFFSQKEESYDMETSRYPTQNGAAVPKNSNAKSMGYKPSGYLKMKGEIENAAITAVKRQLGRHYREDGPQLGVEFEPLPPGAFESLTSHTYNGSFYGRDSRQHLPPELSRDRKQYNHDSKYVHMSKTSSQDSYKEEAVSDCEDRKSRCRLKQNSPFLNYSSHFPSQKCSLDMYEDCGGETSLYNDKRINRMSSKYAVEKMKSDSGSNHHGLYGGKLTSEQTKPWLHDYDNVSPKIVRNGEYLSRPSNVMLGCSKFIETEKRGLPTRMTKVVKRHGERKAMKKYHDPVQAKMHNEMTSFFSASLLKVANLVKTELPRQDYVTKTSYSKKPTQENQVKRSAVEMPSSFSEDETAETSSSSD</sequence>
<dbReference type="InterPro" id="IPR009057">
    <property type="entry name" value="Homeodomain-like_sf"/>
</dbReference>
<feature type="region of interest" description="Disordered" evidence="4">
    <location>
        <begin position="1"/>
        <end position="26"/>
    </location>
</feature>
<dbReference type="OrthoDB" id="6159439at2759"/>
<evidence type="ECO:0000259" key="5">
    <source>
        <dbReference type="PROSITE" id="PS50071"/>
    </source>
</evidence>
<dbReference type="InterPro" id="IPR001356">
    <property type="entry name" value="HD"/>
</dbReference>
<accession>A0A1Q3B258</accession>
<dbReference type="SUPFAM" id="SSF46689">
    <property type="entry name" value="Homeodomain-like"/>
    <property type="match status" value="1"/>
</dbReference>
<dbReference type="PANTHER" id="PTHR47713">
    <property type="entry name" value="HOMEODOMAIN-LIKE SUPERFAMILY PROTEIN"/>
    <property type="match status" value="1"/>
</dbReference>
<dbReference type="CDD" id="cd00086">
    <property type="entry name" value="homeodomain"/>
    <property type="match status" value="1"/>
</dbReference>
<name>A0A1Q3B258_CEPFO</name>
<feature type="region of interest" description="Disordered" evidence="4">
    <location>
        <begin position="82"/>
        <end position="123"/>
    </location>
</feature>
<dbReference type="SMART" id="SM00389">
    <property type="entry name" value="HOX"/>
    <property type="match status" value="1"/>
</dbReference>
<feature type="compositionally biased region" description="Polar residues" evidence="4">
    <location>
        <begin position="487"/>
        <end position="498"/>
    </location>
</feature>
<reference evidence="7" key="1">
    <citation type="submission" date="2016-04" db="EMBL/GenBank/DDBJ databases">
        <title>Cephalotus genome sequencing.</title>
        <authorList>
            <person name="Fukushima K."/>
            <person name="Hasebe M."/>
            <person name="Fang X."/>
        </authorList>
    </citation>
    <scope>NUCLEOTIDE SEQUENCE [LARGE SCALE GENOMIC DNA]</scope>
    <source>
        <strain evidence="7">cv. St1</strain>
    </source>
</reference>
<dbReference type="Pfam" id="PF00046">
    <property type="entry name" value="Homeodomain"/>
    <property type="match status" value="1"/>
</dbReference>
<keyword evidence="2 3" id="KW-0539">Nucleus</keyword>
<dbReference type="FunCoup" id="A0A1Q3B258">
    <property type="interactions" value="681"/>
</dbReference>
<dbReference type="STRING" id="3775.A0A1Q3B258"/>
<dbReference type="PANTHER" id="PTHR47713:SF2">
    <property type="entry name" value="HOMEODOMAIN-LIKE SUPERFAMILY PROTEIN"/>
    <property type="match status" value="1"/>
</dbReference>
<organism evidence="6 7">
    <name type="scientific">Cephalotus follicularis</name>
    <name type="common">Albany pitcher plant</name>
    <dbReference type="NCBI Taxonomy" id="3775"/>
    <lineage>
        <taxon>Eukaryota</taxon>
        <taxon>Viridiplantae</taxon>
        <taxon>Streptophyta</taxon>
        <taxon>Embryophyta</taxon>
        <taxon>Tracheophyta</taxon>
        <taxon>Spermatophyta</taxon>
        <taxon>Magnoliopsida</taxon>
        <taxon>eudicotyledons</taxon>
        <taxon>Gunneridae</taxon>
        <taxon>Pentapetalae</taxon>
        <taxon>rosids</taxon>
        <taxon>fabids</taxon>
        <taxon>Oxalidales</taxon>
        <taxon>Cephalotaceae</taxon>
        <taxon>Cephalotus</taxon>
    </lineage>
</organism>
<dbReference type="InParanoid" id="A0A1Q3B258"/>